<reference evidence="2 3" key="1">
    <citation type="journal article" date="2016" name="BMC Genomics">
        <title>Combined genomic and structural analyses of a cultured magnetotactic bacterium reveals its niche adaptation to a dynamic environment.</title>
        <authorList>
            <person name="Araujo A.C."/>
            <person name="Morillo V."/>
            <person name="Cypriano J."/>
            <person name="Teixeira L.C."/>
            <person name="Leao P."/>
            <person name="Lyra S."/>
            <person name="Almeida L.G."/>
            <person name="Bazylinski D.A."/>
            <person name="Vasconcellos A.T."/>
            <person name="Abreu F."/>
            <person name="Lins U."/>
        </authorList>
    </citation>
    <scope>NUCLEOTIDE SEQUENCE [LARGE SCALE GENOMIC DNA]</scope>
    <source>
        <strain evidence="2 3">IT-1</strain>
    </source>
</reference>
<dbReference type="RefSeq" id="WP_085440941.1">
    <property type="nucleotide sequence ID" value="NZ_LVJN01000015.1"/>
</dbReference>
<dbReference type="GO" id="GO:0004518">
    <property type="term" value="F:nuclease activity"/>
    <property type="evidence" value="ECO:0007669"/>
    <property type="project" value="InterPro"/>
</dbReference>
<dbReference type="STRING" id="1434232.MAIT1_00060"/>
<protein>
    <recommendedName>
        <fullName evidence="1">CD-NTase associated protein 4-like DNA endonuclease domain-containing protein</fullName>
    </recommendedName>
</protein>
<dbReference type="AlphaFoldDB" id="A0A1Y2K8E9"/>
<dbReference type="InterPro" id="IPR025382">
    <property type="entry name" value="Cap4-like_endonuclease_dom"/>
</dbReference>
<evidence type="ECO:0000259" key="1">
    <source>
        <dbReference type="Pfam" id="PF14130"/>
    </source>
</evidence>
<sequence>MENKQASEILQVATNKAIAETGGGHNQKGIEFQRVWAVYRMFTLVDSGAKDFLFLFEVIQDVAVLDSVESPTQICLYQVKKDDRKEWTWARLTNLPEPGKKRRVTKNKPAEINDSPIGKLYSSIVEFSNLKSSGAFVSNRGCDLKLTGGRNAATSVSSDLSQLEATYLAQLTTELKTLHGACTLPVDPSLIHIEKFDISTTTPIDHLIGVVAKFLNKRSPKHAGQAESLVNALLMKVAPLSAKTDACSTIEEICKERGYSYKEFVLALRDLESLPDVEVLLDGWLVELLNKGAITFMEKPAITVAAAKIARLKLLDHDDPLVDSLLLDVNNWLDRNELEYSLVDFFSKARKEIASAHPEIRFPEFAAHFLVRALEKCVDLS</sequence>
<accession>A0A1Y2K8E9</accession>
<organism evidence="2 3">
    <name type="scientific">Magnetofaba australis IT-1</name>
    <dbReference type="NCBI Taxonomy" id="1434232"/>
    <lineage>
        <taxon>Bacteria</taxon>
        <taxon>Pseudomonadati</taxon>
        <taxon>Pseudomonadota</taxon>
        <taxon>Magnetococcia</taxon>
        <taxon>Magnetococcales</taxon>
        <taxon>Magnetococcaceae</taxon>
        <taxon>Magnetofaba</taxon>
    </lineage>
</organism>
<dbReference type="Pfam" id="PF14130">
    <property type="entry name" value="Cap4_nuclease"/>
    <property type="match status" value="1"/>
</dbReference>
<evidence type="ECO:0000313" key="2">
    <source>
        <dbReference type="EMBL" id="OSM07030.1"/>
    </source>
</evidence>
<dbReference type="OrthoDB" id="8433714at2"/>
<name>A0A1Y2K8E9_9PROT</name>
<keyword evidence="3" id="KW-1185">Reference proteome</keyword>
<proteinExistence type="predicted"/>
<evidence type="ECO:0000313" key="3">
    <source>
        <dbReference type="Proteomes" id="UP000194003"/>
    </source>
</evidence>
<gene>
    <name evidence="2" type="ORF">MAIT1_00060</name>
</gene>
<comment type="caution">
    <text evidence="2">The sequence shown here is derived from an EMBL/GenBank/DDBJ whole genome shotgun (WGS) entry which is preliminary data.</text>
</comment>
<dbReference type="Proteomes" id="UP000194003">
    <property type="component" value="Unassembled WGS sequence"/>
</dbReference>
<dbReference type="EMBL" id="LVJN01000015">
    <property type="protein sequence ID" value="OSM07030.1"/>
    <property type="molecule type" value="Genomic_DNA"/>
</dbReference>
<feature type="domain" description="CD-NTase associated protein 4-like DNA endonuclease" evidence="1">
    <location>
        <begin position="22"/>
        <end position="236"/>
    </location>
</feature>